<dbReference type="GO" id="GO:0005506">
    <property type="term" value="F:iron ion binding"/>
    <property type="evidence" value="ECO:0007669"/>
    <property type="project" value="InterPro"/>
</dbReference>
<dbReference type="AlphaFoldDB" id="A0A0F9R0D9"/>
<dbReference type="SUPFAM" id="SSF54665">
    <property type="entry name" value="CO dehydrogenase molybdoprotein N-domain-like"/>
    <property type="match status" value="1"/>
</dbReference>
<comment type="caution">
    <text evidence="2">The sequence shown here is derived from an EMBL/GenBank/DDBJ whole genome shotgun (WGS) entry which is preliminary data.</text>
</comment>
<dbReference type="Gene3D" id="3.30.365.10">
    <property type="entry name" value="Aldehyde oxidase/xanthine dehydrogenase, molybdopterin binding domain"/>
    <property type="match status" value="4"/>
</dbReference>
<dbReference type="PANTHER" id="PTHR11908">
    <property type="entry name" value="XANTHINE DEHYDROGENASE"/>
    <property type="match status" value="1"/>
</dbReference>
<dbReference type="SMART" id="SM01008">
    <property type="entry name" value="Ald_Xan_dh_C"/>
    <property type="match status" value="1"/>
</dbReference>
<dbReference type="Pfam" id="PF20256">
    <property type="entry name" value="MoCoBD_2"/>
    <property type="match status" value="1"/>
</dbReference>
<dbReference type="InterPro" id="IPR000674">
    <property type="entry name" value="Ald_Oxase/Xan_DH_a/b"/>
</dbReference>
<sequence>MSDAQKKEKSFQSGHKIIGKPLARHDAWDKVFGKTVYADDYFLPGMLYGKVLRSEYAAANILSIDTSEAEKLPGVKAVMTAKDVPNNETITRFGQTHSVGGFEGLYRILAYKKVRFRGEAVALVAAETEVIAQKALKLIKVDYKPLLGVFNPIEAKKPGAYKVGESESNVICSYKVRKDDVEKGFALSDVIVENTYRVPAQDHAYIEPESGVAWIDDDGVITIRVSTQVIEHFREVAEVLGLPHNRVRVIGTMIGGGFGGKEDITVESYLALLTWKTKRPVKLTYTREESILAHGKRHPYFMKYRTGATNDGKLMALEAELISDAGGYVYLSPWVLLYSTVGATGPYDIPYVKVDSYTVLTNNTFSSAMRGFGVPQVCFAYESQMDELALRLNLSPLEVRKKNYLKKGKAMATGRVLDRYVAFPETAEKALAALGEQSKPKSPAEKIGRGIASGMTSYGRMVFLHDTSRSYVGLDMDGSVTVRCGVQDLGGGQSSSLAQIAAEVLGVPMKDIKVYIADTALTPLAGTTTATRQLYMSGNATLKAAKEIKKNLLNKAADILEVKPESLDLQDKKVVVKEAPDQTIPLTDVIATCASDGIPLYNVAQFNAPFRELIDFKTGQGQVFPDFTFGTHAAEISVDVETGKVKVLKLVACLDVGKAINPLSVEGQLEGGTIQGLGYALMEDVVLKKGVTLTPSLSEYLIPTSLDVVDIDKVMLESGDGLGPFGAKGVGEPSVTSIAPAVVNAVCDALGIRIFDLPLTPEKIVKALKKS</sequence>
<evidence type="ECO:0000259" key="1">
    <source>
        <dbReference type="SMART" id="SM01008"/>
    </source>
</evidence>
<reference evidence="2" key="1">
    <citation type="journal article" date="2015" name="Nature">
        <title>Complex archaea that bridge the gap between prokaryotes and eukaryotes.</title>
        <authorList>
            <person name="Spang A."/>
            <person name="Saw J.H."/>
            <person name="Jorgensen S.L."/>
            <person name="Zaremba-Niedzwiedzka K."/>
            <person name="Martijn J."/>
            <person name="Lind A.E."/>
            <person name="van Eijk R."/>
            <person name="Schleper C."/>
            <person name="Guy L."/>
            <person name="Ettema T.J."/>
        </authorList>
    </citation>
    <scope>NUCLEOTIDE SEQUENCE</scope>
</reference>
<dbReference type="InterPro" id="IPR008274">
    <property type="entry name" value="AldOxase/xan_DH_MoCoBD1"/>
</dbReference>
<dbReference type="EMBL" id="LAZR01001134">
    <property type="protein sequence ID" value="KKN50080.1"/>
    <property type="molecule type" value="Genomic_DNA"/>
</dbReference>
<proteinExistence type="predicted"/>
<organism evidence="2">
    <name type="scientific">marine sediment metagenome</name>
    <dbReference type="NCBI Taxonomy" id="412755"/>
    <lineage>
        <taxon>unclassified sequences</taxon>
        <taxon>metagenomes</taxon>
        <taxon>ecological metagenomes</taxon>
    </lineage>
</organism>
<dbReference type="InterPro" id="IPR016208">
    <property type="entry name" value="Ald_Oxase/xanthine_DH-like"/>
</dbReference>
<dbReference type="Pfam" id="PF02738">
    <property type="entry name" value="MoCoBD_1"/>
    <property type="match status" value="1"/>
</dbReference>
<feature type="domain" description="Aldehyde oxidase/xanthine dehydrogenase a/b hammerhead" evidence="1">
    <location>
        <begin position="32"/>
        <end position="147"/>
    </location>
</feature>
<protein>
    <recommendedName>
        <fullName evidence="1">Aldehyde oxidase/xanthine dehydrogenase a/b hammerhead domain-containing protein</fullName>
    </recommendedName>
</protein>
<name>A0A0F9R0D9_9ZZZZ</name>
<dbReference type="PANTHER" id="PTHR11908:SF157">
    <property type="entry name" value="XANTHINE DEHYDROGENASE SUBUNIT D-RELATED"/>
    <property type="match status" value="1"/>
</dbReference>
<dbReference type="SUPFAM" id="SSF56003">
    <property type="entry name" value="Molybdenum cofactor-binding domain"/>
    <property type="match status" value="1"/>
</dbReference>
<dbReference type="InterPro" id="IPR036856">
    <property type="entry name" value="Ald_Oxase/Xan_DH_a/b_sf"/>
</dbReference>
<dbReference type="InterPro" id="IPR037165">
    <property type="entry name" value="AldOxase/xan_DH_Mopterin-bd_sf"/>
</dbReference>
<gene>
    <name evidence="2" type="ORF">LCGC14_0636310</name>
</gene>
<dbReference type="Gene3D" id="3.90.1170.50">
    <property type="entry name" value="Aldehyde oxidase/xanthine dehydrogenase, a/b hammerhead"/>
    <property type="match status" value="1"/>
</dbReference>
<accession>A0A0F9R0D9</accession>
<evidence type="ECO:0000313" key="2">
    <source>
        <dbReference type="EMBL" id="KKN50080.1"/>
    </source>
</evidence>
<dbReference type="Pfam" id="PF01315">
    <property type="entry name" value="Ald_Xan_dh_C"/>
    <property type="match status" value="1"/>
</dbReference>
<dbReference type="InterPro" id="IPR046867">
    <property type="entry name" value="AldOxase/xan_DH_MoCoBD2"/>
</dbReference>
<dbReference type="GO" id="GO:0016491">
    <property type="term" value="F:oxidoreductase activity"/>
    <property type="evidence" value="ECO:0007669"/>
    <property type="project" value="InterPro"/>
</dbReference>